<sequence>MVHGGATPVRFDGWVVTGKKREGRSRSDSFPVLGMALMEDMVVVSGRRWRTEKVKRERRGKRWRRCQAVAGGKKGRRR</sequence>
<dbReference type="Proteomes" id="UP000823775">
    <property type="component" value="Unassembled WGS sequence"/>
</dbReference>
<organism evidence="1 2">
    <name type="scientific">Datura stramonium</name>
    <name type="common">Jimsonweed</name>
    <name type="synonym">Common thornapple</name>
    <dbReference type="NCBI Taxonomy" id="4076"/>
    <lineage>
        <taxon>Eukaryota</taxon>
        <taxon>Viridiplantae</taxon>
        <taxon>Streptophyta</taxon>
        <taxon>Embryophyta</taxon>
        <taxon>Tracheophyta</taxon>
        <taxon>Spermatophyta</taxon>
        <taxon>Magnoliopsida</taxon>
        <taxon>eudicotyledons</taxon>
        <taxon>Gunneridae</taxon>
        <taxon>Pentapetalae</taxon>
        <taxon>asterids</taxon>
        <taxon>lamiids</taxon>
        <taxon>Solanales</taxon>
        <taxon>Solanaceae</taxon>
        <taxon>Solanoideae</taxon>
        <taxon>Datureae</taxon>
        <taxon>Datura</taxon>
    </lineage>
</organism>
<evidence type="ECO:0000313" key="2">
    <source>
        <dbReference type="Proteomes" id="UP000823775"/>
    </source>
</evidence>
<keyword evidence="2" id="KW-1185">Reference proteome</keyword>
<proteinExistence type="predicted"/>
<evidence type="ECO:0000313" key="1">
    <source>
        <dbReference type="EMBL" id="MCE5167657.1"/>
    </source>
</evidence>
<dbReference type="EMBL" id="JACEIK010197943">
    <property type="protein sequence ID" value="MCE5167657.1"/>
    <property type="molecule type" value="Genomic_DNA"/>
</dbReference>
<reference evidence="1 2" key="1">
    <citation type="journal article" date="2021" name="BMC Genomics">
        <title>Datura genome reveals duplications of psychoactive alkaloid biosynthetic genes and high mutation rate following tissue culture.</title>
        <authorList>
            <person name="Rajewski A."/>
            <person name="Carter-House D."/>
            <person name="Stajich J."/>
            <person name="Litt A."/>
        </authorList>
    </citation>
    <scope>NUCLEOTIDE SEQUENCE [LARGE SCALE GENOMIC DNA]</scope>
    <source>
        <strain evidence="1">AR-01</strain>
    </source>
</reference>
<name>A0ABS8Y8V7_DATST</name>
<comment type="caution">
    <text evidence="1">The sequence shown here is derived from an EMBL/GenBank/DDBJ whole genome shotgun (WGS) entry which is preliminary data.</text>
</comment>
<gene>
    <name evidence="1" type="ORF">HAX54_015358</name>
</gene>
<accession>A0ABS8Y8V7</accession>
<protein>
    <submittedName>
        <fullName evidence="1">Uncharacterized protein</fullName>
    </submittedName>
</protein>
<feature type="non-terminal residue" evidence="1">
    <location>
        <position position="78"/>
    </location>
</feature>